<organism evidence="3 4">
    <name type="scientific">Albimonas donghaensis</name>
    <dbReference type="NCBI Taxonomy" id="356660"/>
    <lineage>
        <taxon>Bacteria</taxon>
        <taxon>Pseudomonadati</taxon>
        <taxon>Pseudomonadota</taxon>
        <taxon>Alphaproteobacteria</taxon>
        <taxon>Rhodobacterales</taxon>
        <taxon>Paracoccaceae</taxon>
        <taxon>Albimonas</taxon>
    </lineage>
</organism>
<keyword evidence="2" id="KW-0732">Signal</keyword>
<keyword evidence="1" id="KW-1133">Transmembrane helix</keyword>
<evidence type="ECO:0000256" key="1">
    <source>
        <dbReference type="SAM" id="Phobius"/>
    </source>
</evidence>
<feature type="signal peptide" evidence="2">
    <location>
        <begin position="1"/>
        <end position="21"/>
    </location>
</feature>
<evidence type="ECO:0000313" key="3">
    <source>
        <dbReference type="EMBL" id="SDW30147.1"/>
    </source>
</evidence>
<proteinExistence type="predicted"/>
<feature type="chain" id="PRO_5011586882" evidence="2">
    <location>
        <begin position="22"/>
        <end position="224"/>
    </location>
</feature>
<sequence length="224" mass="22508">MFRVTFGSLAALALTTVAASAATFNAVGTSSGAISGDGTVTVTVSEFDPSWGTLDSVSLLVFSTASTASIVITNNGGTTETSTVKLNSSLTIADNDGLIDSIFPASPYASSDSTGAVELDPSESSGSLPLSTASSVGSSYLISLVDESNFVGVGTYSFGFTFDTGFETETGSNFTVAGSSLSDANVTVQYNYTAPPSAVPVPAALPLLGGGLALMGFVARRRRG</sequence>
<protein>
    <submittedName>
        <fullName evidence="3">VPLPA-CTERM protein sorting domain-containing protein</fullName>
    </submittedName>
</protein>
<dbReference type="InterPro" id="IPR013424">
    <property type="entry name" value="Ice-binding_C"/>
</dbReference>
<dbReference type="AlphaFoldDB" id="A0A1H2SF50"/>
<dbReference type="EMBL" id="FNMZ01000001">
    <property type="protein sequence ID" value="SDW30147.1"/>
    <property type="molecule type" value="Genomic_DNA"/>
</dbReference>
<evidence type="ECO:0000256" key="2">
    <source>
        <dbReference type="SAM" id="SignalP"/>
    </source>
</evidence>
<evidence type="ECO:0000313" key="4">
    <source>
        <dbReference type="Proteomes" id="UP000199118"/>
    </source>
</evidence>
<keyword evidence="1" id="KW-0812">Transmembrane</keyword>
<keyword evidence="1" id="KW-0472">Membrane</keyword>
<keyword evidence="4" id="KW-1185">Reference proteome</keyword>
<feature type="transmembrane region" description="Helical" evidence="1">
    <location>
        <begin position="199"/>
        <end position="219"/>
    </location>
</feature>
<reference evidence="3 4" key="1">
    <citation type="submission" date="2016-10" db="EMBL/GenBank/DDBJ databases">
        <authorList>
            <person name="de Groot N.N."/>
        </authorList>
    </citation>
    <scope>NUCLEOTIDE SEQUENCE [LARGE SCALE GENOMIC DNA]</scope>
    <source>
        <strain evidence="3 4">DSM 17890</strain>
    </source>
</reference>
<name>A0A1H2SF50_9RHOB</name>
<dbReference type="Proteomes" id="UP000199118">
    <property type="component" value="Unassembled WGS sequence"/>
</dbReference>
<accession>A0A1H2SF50</accession>
<gene>
    <name evidence="3" type="ORF">SAMN05444336_101641</name>
</gene>
<dbReference type="NCBIfam" id="NF033208">
    <property type="entry name" value="choice_anch_E"/>
    <property type="match status" value="1"/>
</dbReference>
<dbReference type="NCBIfam" id="TIGR02595">
    <property type="entry name" value="PEP_CTERM"/>
    <property type="match status" value="1"/>
</dbReference>